<feature type="disulfide bond" evidence="6">
    <location>
        <begin position="268"/>
        <end position="295"/>
    </location>
</feature>
<sequence>MYPPRAPNGALDRKGKTTAWSFSRLWRVSDSTLFQITLVTALLSTVLGDCGPPPYLNFASPINEFNETNFKTGTSLKYTCRPGYIKTGSRNQFVTCDSRGTWHYSDFCVKRSCSNPGELRNGQVIIEKDLSFGSHIEFSCLEGYILMGSTTSYCEVQDKTVGWSNSFPECVIANCEPPPDIINGKRSGGNEDIYTYGSSVTYRCNPGFSMLGKASISCMVENKTIGVWSPSPPTCKKVICPPPNVKYGKLVSGFGPIYNFKDSIVFDCNKGFILKGSNIIHCEADNTWNPPPPICEL</sequence>
<dbReference type="FunFam" id="2.10.70.10:FF:000055">
    <property type="entry name" value="Complement decay-accelerating factor, GPI-anchored"/>
    <property type="match status" value="1"/>
</dbReference>
<evidence type="ECO:0000313" key="8">
    <source>
        <dbReference type="Proteomes" id="UP000515202"/>
    </source>
</evidence>
<evidence type="ECO:0000256" key="5">
    <source>
        <dbReference type="ARBA" id="ARBA00023180"/>
    </source>
</evidence>
<dbReference type="AlphaFoldDB" id="A0A6P6C2X9"/>
<gene>
    <name evidence="9" type="primary">C4BPA</name>
</gene>
<evidence type="ECO:0000256" key="3">
    <source>
        <dbReference type="ARBA" id="ARBA00022737"/>
    </source>
</evidence>
<dbReference type="OrthoDB" id="8961654at2759"/>
<dbReference type="PANTHER" id="PTHR19325:SF551">
    <property type="entry name" value="ZONA PELLUCIDA SPERM-BINDING PROTEIN 3 RECEPTOR"/>
    <property type="match status" value="1"/>
</dbReference>
<evidence type="ECO:0000256" key="2">
    <source>
        <dbReference type="ARBA" id="ARBA00022729"/>
    </source>
</evidence>
<reference evidence="9" key="1">
    <citation type="submission" date="2025-08" db="UniProtKB">
        <authorList>
            <consortium name="RefSeq"/>
        </authorList>
    </citation>
    <scope>IDENTIFICATION</scope>
    <source>
        <tissue evidence="9">Kidney</tissue>
    </source>
</reference>
<dbReference type="PROSITE" id="PS50923">
    <property type="entry name" value="SUSHI"/>
    <property type="match status" value="4"/>
</dbReference>
<dbReference type="SUPFAM" id="SSF57535">
    <property type="entry name" value="Complement control module/SCR domain"/>
    <property type="match status" value="4"/>
</dbReference>
<dbReference type="PANTHER" id="PTHR19325">
    <property type="entry name" value="COMPLEMENT COMPONENT-RELATED SUSHI DOMAIN-CONTAINING"/>
    <property type="match status" value="1"/>
</dbReference>
<feature type="domain" description="Sushi" evidence="7">
    <location>
        <begin position="238"/>
        <end position="297"/>
    </location>
</feature>
<feature type="domain" description="Sushi" evidence="7">
    <location>
        <begin position="173"/>
        <end position="237"/>
    </location>
</feature>
<keyword evidence="1 6" id="KW-0768">Sushi</keyword>
<feature type="domain" description="Sushi" evidence="7">
    <location>
        <begin position="111"/>
        <end position="172"/>
    </location>
</feature>
<keyword evidence="4 6" id="KW-1015">Disulfide bond</keyword>
<dbReference type="Pfam" id="PF00084">
    <property type="entry name" value="Sushi"/>
    <property type="match status" value="4"/>
</dbReference>
<organism evidence="8 9">
    <name type="scientific">Pteropus vampyrus</name>
    <name type="common">Large flying fox</name>
    <dbReference type="NCBI Taxonomy" id="132908"/>
    <lineage>
        <taxon>Eukaryota</taxon>
        <taxon>Metazoa</taxon>
        <taxon>Chordata</taxon>
        <taxon>Craniata</taxon>
        <taxon>Vertebrata</taxon>
        <taxon>Euteleostomi</taxon>
        <taxon>Mammalia</taxon>
        <taxon>Eutheria</taxon>
        <taxon>Laurasiatheria</taxon>
        <taxon>Chiroptera</taxon>
        <taxon>Yinpterochiroptera</taxon>
        <taxon>Pteropodoidea</taxon>
        <taxon>Pteropodidae</taxon>
        <taxon>Pteropodinae</taxon>
        <taxon>Pteropus</taxon>
    </lineage>
</organism>
<dbReference type="InterPro" id="IPR050350">
    <property type="entry name" value="Compl-Cell_Adhes-Reg"/>
</dbReference>
<comment type="caution">
    <text evidence="6">Lacks conserved residue(s) required for the propagation of feature annotation.</text>
</comment>
<dbReference type="RefSeq" id="XP_023381657.1">
    <property type="nucleotide sequence ID" value="XM_023525889.1"/>
</dbReference>
<evidence type="ECO:0000256" key="6">
    <source>
        <dbReference type="PROSITE-ProRule" id="PRU00302"/>
    </source>
</evidence>
<evidence type="ECO:0000313" key="9">
    <source>
        <dbReference type="RefSeq" id="XP_023381657.1"/>
    </source>
</evidence>
<dbReference type="Gene3D" id="2.10.70.10">
    <property type="entry name" value="Complement Module, domain 1"/>
    <property type="match status" value="4"/>
</dbReference>
<dbReference type="Proteomes" id="UP000515202">
    <property type="component" value="Unplaced"/>
</dbReference>
<dbReference type="FunFam" id="2.10.70.10:FF:000014">
    <property type="entry name" value="Membrane cofactor protein"/>
    <property type="match status" value="2"/>
</dbReference>
<dbReference type="CTD" id="722"/>
<protein>
    <submittedName>
        <fullName evidence="9">C4b-binding protein alpha chain</fullName>
    </submittedName>
</protein>
<proteinExistence type="predicted"/>
<dbReference type="InterPro" id="IPR000436">
    <property type="entry name" value="Sushi_SCR_CCP_dom"/>
</dbReference>
<dbReference type="KEGG" id="pvp:105308927"/>
<accession>A0A6P6C2X9</accession>
<feature type="non-terminal residue" evidence="9">
    <location>
        <position position="297"/>
    </location>
</feature>
<evidence type="ECO:0000256" key="1">
    <source>
        <dbReference type="ARBA" id="ARBA00022659"/>
    </source>
</evidence>
<feature type="disulfide bond" evidence="6">
    <location>
        <begin position="175"/>
        <end position="218"/>
    </location>
</feature>
<keyword evidence="5" id="KW-0325">Glycoprotein</keyword>
<keyword evidence="2" id="KW-0732">Signal</keyword>
<evidence type="ECO:0000256" key="4">
    <source>
        <dbReference type="ARBA" id="ARBA00023157"/>
    </source>
</evidence>
<evidence type="ECO:0000259" key="7">
    <source>
        <dbReference type="PROSITE" id="PS50923"/>
    </source>
</evidence>
<dbReference type="GeneID" id="105308927"/>
<name>A0A6P6C2X9_PTEVA</name>
<feature type="domain" description="Sushi" evidence="7">
    <location>
        <begin position="48"/>
        <end position="110"/>
    </location>
</feature>
<dbReference type="CDD" id="cd00033">
    <property type="entry name" value="CCP"/>
    <property type="match status" value="4"/>
</dbReference>
<dbReference type="SMART" id="SM00032">
    <property type="entry name" value="CCP"/>
    <property type="match status" value="4"/>
</dbReference>
<keyword evidence="3" id="KW-0677">Repeat</keyword>
<dbReference type="InterPro" id="IPR035976">
    <property type="entry name" value="Sushi/SCR/CCP_sf"/>
</dbReference>
<keyword evidence="8" id="KW-1185">Reference proteome</keyword>